<name>H2ZWN0_LATCH</name>
<dbReference type="EMBL" id="AFYH01130245">
    <property type="status" value="NOT_ANNOTATED_CDS"/>
    <property type="molecule type" value="Genomic_DNA"/>
</dbReference>
<dbReference type="InterPro" id="IPR043128">
    <property type="entry name" value="Rev_trsase/Diguanyl_cyclase"/>
</dbReference>
<dbReference type="PANTHER" id="PTHR33050:SF7">
    <property type="entry name" value="RIBONUCLEASE H"/>
    <property type="match status" value="1"/>
</dbReference>
<feature type="domain" description="Reverse transcriptase" evidence="3">
    <location>
        <begin position="1"/>
        <end position="124"/>
    </location>
</feature>
<dbReference type="HOGENOM" id="CLU_123498_0_0_1"/>
<dbReference type="InterPro" id="IPR000477">
    <property type="entry name" value="RT_dom"/>
</dbReference>
<evidence type="ECO:0000313" key="4">
    <source>
        <dbReference type="Ensembl" id="ENSLACP00000001801.1"/>
    </source>
</evidence>
<dbReference type="EC" id="3.1.26.4" evidence="2"/>
<comment type="similarity">
    <text evidence="1">Belongs to the beta type-B retroviral polymerase family. HERV class-II K(HML-2) pol subfamily.</text>
</comment>
<dbReference type="PANTHER" id="PTHR33050">
    <property type="entry name" value="REVERSE TRANSCRIPTASE DOMAIN-CONTAINING PROTEIN"/>
    <property type="match status" value="1"/>
</dbReference>
<keyword evidence="5" id="KW-1185">Reference proteome</keyword>
<dbReference type="GeneTree" id="ENSGT01070000256802"/>
<reference evidence="4" key="3">
    <citation type="submission" date="2025-09" db="UniProtKB">
        <authorList>
            <consortium name="Ensembl"/>
        </authorList>
    </citation>
    <scope>IDENTIFICATION</scope>
</reference>
<evidence type="ECO:0000256" key="2">
    <source>
        <dbReference type="ARBA" id="ARBA00012180"/>
    </source>
</evidence>
<dbReference type="InterPro" id="IPR043502">
    <property type="entry name" value="DNA/RNA_pol_sf"/>
</dbReference>
<dbReference type="InParanoid" id="H2ZWN0"/>
<accession>H2ZWN0</accession>
<proteinExistence type="inferred from homology"/>
<dbReference type="Pfam" id="PF00078">
    <property type="entry name" value="RVT_1"/>
    <property type="match status" value="1"/>
</dbReference>
<reference evidence="5" key="1">
    <citation type="submission" date="2011-08" db="EMBL/GenBank/DDBJ databases">
        <title>The draft genome of Latimeria chalumnae.</title>
        <authorList>
            <person name="Di Palma F."/>
            <person name="Alfoldi J."/>
            <person name="Johnson J."/>
            <person name="Berlin A."/>
            <person name="Gnerre S."/>
            <person name="Jaffe D."/>
            <person name="MacCallum I."/>
            <person name="Young S."/>
            <person name="Walker B.J."/>
            <person name="Lander E."/>
            <person name="Lindblad-Toh K."/>
        </authorList>
    </citation>
    <scope>NUCLEOTIDE SEQUENCE [LARGE SCALE GENOMIC DNA]</scope>
    <source>
        <strain evidence="5">Wild caught</strain>
    </source>
</reference>
<organism evidence="4 5">
    <name type="scientific">Latimeria chalumnae</name>
    <name type="common">Coelacanth</name>
    <dbReference type="NCBI Taxonomy" id="7897"/>
    <lineage>
        <taxon>Eukaryota</taxon>
        <taxon>Metazoa</taxon>
        <taxon>Chordata</taxon>
        <taxon>Craniata</taxon>
        <taxon>Vertebrata</taxon>
        <taxon>Euteleostomi</taxon>
        <taxon>Coelacanthiformes</taxon>
        <taxon>Coelacanthidae</taxon>
        <taxon>Latimeria</taxon>
    </lineage>
</organism>
<protein>
    <recommendedName>
        <fullName evidence="2">ribonuclease H</fullName>
        <ecNumber evidence="2">3.1.26.4</ecNumber>
    </recommendedName>
</protein>
<dbReference type="AlphaFoldDB" id="H2ZWN0"/>
<dbReference type="Proteomes" id="UP000008672">
    <property type="component" value="Unassembled WGS sequence"/>
</dbReference>
<evidence type="ECO:0000313" key="5">
    <source>
        <dbReference type="Proteomes" id="UP000008672"/>
    </source>
</evidence>
<dbReference type="Ensembl" id="ENSLACT00000001814.1">
    <property type="protein sequence ID" value="ENSLACP00000001801.1"/>
    <property type="gene ID" value="ENSLACG00000001607.1"/>
</dbReference>
<dbReference type="SUPFAM" id="SSF56672">
    <property type="entry name" value="DNA/RNA polymerases"/>
    <property type="match status" value="1"/>
</dbReference>
<dbReference type="InterPro" id="IPR052055">
    <property type="entry name" value="Hepadnavirus_pol/RT"/>
</dbReference>
<dbReference type="Gene3D" id="3.30.70.270">
    <property type="match status" value="1"/>
</dbReference>
<dbReference type="GO" id="GO:0004523">
    <property type="term" value="F:RNA-DNA hybrid ribonuclease activity"/>
    <property type="evidence" value="ECO:0007669"/>
    <property type="project" value="UniProtKB-EC"/>
</dbReference>
<sequence length="142" mass="15766">GNFLASLDLKEAYLHMPIRSGPFKFLMFVVGSQHFQFQALTFGHISAHLIFSKVVCVLAATLRMKGVHVYSCVDDWLIKTLSFQEAQHSLPGTKELLSSHGLAFSFKKCILTPTQKLVHLGAFFDTSRATLSIPQGVKKSLL</sequence>
<evidence type="ECO:0000256" key="1">
    <source>
        <dbReference type="ARBA" id="ARBA00010879"/>
    </source>
</evidence>
<evidence type="ECO:0000259" key="3">
    <source>
        <dbReference type="PROSITE" id="PS50878"/>
    </source>
</evidence>
<dbReference type="Gene3D" id="3.10.10.10">
    <property type="entry name" value="HIV Type 1 Reverse Transcriptase, subunit A, domain 1"/>
    <property type="match status" value="1"/>
</dbReference>
<reference evidence="4" key="2">
    <citation type="submission" date="2025-08" db="UniProtKB">
        <authorList>
            <consortium name="Ensembl"/>
        </authorList>
    </citation>
    <scope>IDENTIFICATION</scope>
</reference>
<dbReference type="PROSITE" id="PS50878">
    <property type="entry name" value="RT_POL"/>
    <property type="match status" value="1"/>
</dbReference>